<evidence type="ECO:0000313" key="3">
    <source>
        <dbReference type="Proteomes" id="UP000011115"/>
    </source>
</evidence>
<dbReference type="PaxDb" id="4113-PGSC0003DMT400095278"/>
<dbReference type="EnsemblPlants" id="PGSC0003DMT400095278">
    <property type="protein sequence ID" value="PGSC0003DMT400095278"/>
    <property type="gene ID" value="PGSC0003DMG400044849"/>
</dbReference>
<dbReference type="HOGENOM" id="CLU_063344_2_0_1"/>
<dbReference type="Proteomes" id="UP000011115">
    <property type="component" value="Unassembled WGS sequence"/>
</dbReference>
<keyword evidence="3" id="KW-1185">Reference proteome</keyword>
<evidence type="ECO:0000256" key="1">
    <source>
        <dbReference type="SAM" id="MobiDB-lite"/>
    </source>
</evidence>
<name>M1DVY1_SOLTU</name>
<dbReference type="OMA" id="TENENCY"/>
<sequence length="155" mass="17611">MESTDLQILNSGEIEVDPTLLNYVVTAIIKNKNINESGDNDIELQQILFYSAQFHSDIDSIMRVDFLMRVRDAIQLMEVPASPIVIDCPFMDCMGTLVDDLRDIRLGHVPSVGDFSVSIHHYGGYHDELEEDEEEEEEDEDDDDDDEGEEEERGG</sequence>
<organism evidence="2 3">
    <name type="scientific">Solanum tuberosum</name>
    <name type="common">Potato</name>
    <dbReference type="NCBI Taxonomy" id="4113"/>
    <lineage>
        <taxon>Eukaryota</taxon>
        <taxon>Viridiplantae</taxon>
        <taxon>Streptophyta</taxon>
        <taxon>Embryophyta</taxon>
        <taxon>Tracheophyta</taxon>
        <taxon>Spermatophyta</taxon>
        <taxon>Magnoliopsida</taxon>
        <taxon>eudicotyledons</taxon>
        <taxon>Gunneridae</taxon>
        <taxon>Pentapetalae</taxon>
        <taxon>asterids</taxon>
        <taxon>lamiids</taxon>
        <taxon>Solanales</taxon>
        <taxon>Solanaceae</taxon>
        <taxon>Solanoideae</taxon>
        <taxon>Solaneae</taxon>
        <taxon>Solanum</taxon>
    </lineage>
</organism>
<protein>
    <submittedName>
        <fullName evidence="2">Uncharacterized protein</fullName>
    </submittedName>
</protein>
<reference evidence="2" key="2">
    <citation type="submission" date="2015-06" db="UniProtKB">
        <authorList>
            <consortium name="EnsemblPlants"/>
        </authorList>
    </citation>
    <scope>IDENTIFICATION</scope>
    <source>
        <strain evidence="2">DM1-3 516 R44</strain>
    </source>
</reference>
<feature type="compositionally biased region" description="Acidic residues" evidence="1">
    <location>
        <begin position="128"/>
        <end position="155"/>
    </location>
</feature>
<dbReference type="AlphaFoldDB" id="M1DVY1"/>
<dbReference type="Gramene" id="PGSC0003DMT400095278">
    <property type="protein sequence ID" value="PGSC0003DMT400095278"/>
    <property type="gene ID" value="PGSC0003DMG400044849"/>
</dbReference>
<proteinExistence type="predicted"/>
<dbReference type="InParanoid" id="M1DVY1"/>
<feature type="region of interest" description="Disordered" evidence="1">
    <location>
        <begin position="126"/>
        <end position="155"/>
    </location>
</feature>
<evidence type="ECO:0000313" key="2">
    <source>
        <dbReference type="EnsemblPlants" id="PGSC0003DMT400095278"/>
    </source>
</evidence>
<accession>M1DVY1</accession>
<reference evidence="3" key="1">
    <citation type="journal article" date="2011" name="Nature">
        <title>Genome sequence and analysis of the tuber crop potato.</title>
        <authorList>
            <consortium name="The Potato Genome Sequencing Consortium"/>
        </authorList>
    </citation>
    <scope>NUCLEOTIDE SEQUENCE [LARGE SCALE GENOMIC DNA]</scope>
    <source>
        <strain evidence="3">cv. DM1-3 516 R44</strain>
    </source>
</reference>